<evidence type="ECO:0000256" key="5">
    <source>
        <dbReference type="ARBA" id="ARBA00022801"/>
    </source>
</evidence>
<reference evidence="8 9" key="1">
    <citation type="submission" date="2016-04" db="EMBL/GenBank/DDBJ databases">
        <authorList>
            <person name="Chen L."/>
            <person name="Zhuang W."/>
            <person name="Wang G."/>
        </authorList>
    </citation>
    <scope>NUCLEOTIDE SEQUENCE [LARGE SCALE GENOMIC DNA]</scope>
    <source>
        <strain evidence="9">GR20</strain>
    </source>
</reference>
<proteinExistence type="inferred from homology"/>
<evidence type="ECO:0000313" key="8">
    <source>
        <dbReference type="EMBL" id="OQP39245.1"/>
    </source>
</evidence>
<comment type="function">
    <text evidence="1">Alpha-L-fucosidase is responsible for hydrolyzing the alpha-1,6-linked fucose joined to the reducing-end N-acetylglucosamine of the carbohydrate moieties of glycoproteins.</text>
</comment>
<dbReference type="SMART" id="SM00812">
    <property type="entry name" value="Alpha_L_fucos"/>
    <property type="match status" value="1"/>
</dbReference>
<dbReference type="InterPro" id="IPR000933">
    <property type="entry name" value="Glyco_hydro_29"/>
</dbReference>
<dbReference type="InterPro" id="IPR016286">
    <property type="entry name" value="FUC_metazoa-typ"/>
</dbReference>
<keyword evidence="4" id="KW-0732">Signal</keyword>
<keyword evidence="5 8" id="KW-0378">Hydrolase</keyword>
<comment type="caution">
    <text evidence="8">The sequence shown here is derived from an EMBL/GenBank/DDBJ whole genome shotgun (WGS) entry which is preliminary data.</text>
</comment>
<dbReference type="SUPFAM" id="SSF51445">
    <property type="entry name" value="(Trans)glycosidases"/>
    <property type="match status" value="1"/>
</dbReference>
<evidence type="ECO:0000256" key="6">
    <source>
        <dbReference type="ARBA" id="ARBA00023295"/>
    </source>
</evidence>
<dbReference type="PANTHER" id="PTHR10030">
    <property type="entry name" value="ALPHA-L-FUCOSIDASE"/>
    <property type="match status" value="1"/>
</dbReference>
<dbReference type="EMBL" id="LWBO01000084">
    <property type="protein sequence ID" value="OQP39245.1"/>
    <property type="molecule type" value="Genomic_DNA"/>
</dbReference>
<gene>
    <name evidence="8" type="ORF">A4D02_18150</name>
</gene>
<evidence type="ECO:0000256" key="4">
    <source>
        <dbReference type="ARBA" id="ARBA00022729"/>
    </source>
</evidence>
<dbReference type="Proteomes" id="UP000192277">
    <property type="component" value="Unassembled WGS sequence"/>
</dbReference>
<organism evidence="8 9">
    <name type="scientific">Niastella koreensis</name>
    <dbReference type="NCBI Taxonomy" id="354356"/>
    <lineage>
        <taxon>Bacteria</taxon>
        <taxon>Pseudomonadati</taxon>
        <taxon>Bacteroidota</taxon>
        <taxon>Chitinophagia</taxon>
        <taxon>Chitinophagales</taxon>
        <taxon>Chitinophagaceae</taxon>
        <taxon>Niastella</taxon>
    </lineage>
</organism>
<dbReference type="InterPro" id="IPR057739">
    <property type="entry name" value="Glyco_hydro_29_N"/>
</dbReference>
<dbReference type="InterPro" id="IPR017853">
    <property type="entry name" value="GH"/>
</dbReference>
<evidence type="ECO:0000256" key="3">
    <source>
        <dbReference type="ARBA" id="ARBA00012662"/>
    </source>
</evidence>
<evidence type="ECO:0000313" key="9">
    <source>
        <dbReference type="Proteomes" id="UP000192277"/>
    </source>
</evidence>
<evidence type="ECO:0000256" key="1">
    <source>
        <dbReference type="ARBA" id="ARBA00004071"/>
    </source>
</evidence>
<keyword evidence="9" id="KW-1185">Reference proteome</keyword>
<dbReference type="PRINTS" id="PR00741">
    <property type="entry name" value="GLHYDRLASE29"/>
</dbReference>
<evidence type="ECO:0000259" key="7">
    <source>
        <dbReference type="Pfam" id="PF01120"/>
    </source>
</evidence>
<dbReference type="EC" id="3.2.1.51" evidence="3"/>
<dbReference type="Gene3D" id="3.20.20.80">
    <property type="entry name" value="Glycosidases"/>
    <property type="match status" value="1"/>
</dbReference>
<dbReference type="GO" id="GO:0016787">
    <property type="term" value="F:hydrolase activity"/>
    <property type="evidence" value="ECO:0007669"/>
    <property type="project" value="UniProtKB-KW"/>
</dbReference>
<dbReference type="Pfam" id="PF01120">
    <property type="entry name" value="Alpha_L_fucos"/>
    <property type="match status" value="1"/>
</dbReference>
<keyword evidence="6" id="KW-0326">Glycosidase</keyword>
<comment type="similarity">
    <text evidence="2">Belongs to the glycosyl hydrolase 29 family.</text>
</comment>
<protein>
    <recommendedName>
        <fullName evidence="3">alpha-L-fucosidase</fullName>
        <ecNumber evidence="3">3.2.1.51</ecNumber>
    </recommendedName>
</protein>
<evidence type="ECO:0000256" key="2">
    <source>
        <dbReference type="ARBA" id="ARBA00007951"/>
    </source>
</evidence>
<dbReference type="PANTHER" id="PTHR10030:SF37">
    <property type="entry name" value="ALPHA-L-FUCOSIDASE-RELATED"/>
    <property type="match status" value="1"/>
</dbReference>
<sequence>MKHPAFILVSSLLFNCALMYGQNVDKDAAAEHSMINIKEEKSATHTLHPDAQWFPEAGLGLFIHWGLASVKNMDISWPMIPGRALANKKLDSAELARVVREKDYNLTGKPPAITPNEYWAMAKDFNPQHYDPDKWIKAAKEAGFQYVVLTTRHHEGFALWPSEYGDFSTKNFIGGKDLLKPYVEAVRKYGLKLGFYYSPPNWYFDREYMSFIYGRAYTANPSLPKVDGDLNPRTDNKSAEEIKQHQAAYALMVKKQIEELLTRYGKIDLLWFDGKPPVPNATEIITQDEIRKLQPGIVINPRLHGKGDYITFERNPPKQDPGDTWAEFCNTWTNSWANSNTQPFHSNAFALGEFVSARAWGVNYLLGVGPTADGVFPQAVYDNMKVVAGWMKKNGRAVQHVQQLPAGELASVPATAKKNYRYLFAIPEFKNGSKYDADRLPAKDTVLSLTTPLQPTAVSLIGAGKTLHFRYEGGQVIIDLPASVRSNLVDVIEVALKN</sequence>
<feature type="domain" description="Glycoside hydrolase family 29 N-terminal" evidence="7">
    <location>
        <begin position="46"/>
        <end position="395"/>
    </location>
</feature>
<accession>A0ABX3NM12</accession>
<name>A0ABX3NM12_9BACT</name>